<keyword evidence="3" id="KW-1185">Reference proteome</keyword>
<organism evidence="2 3">
    <name type="scientific">Rhizopogon vesiculosus</name>
    <dbReference type="NCBI Taxonomy" id="180088"/>
    <lineage>
        <taxon>Eukaryota</taxon>
        <taxon>Fungi</taxon>
        <taxon>Dikarya</taxon>
        <taxon>Basidiomycota</taxon>
        <taxon>Agaricomycotina</taxon>
        <taxon>Agaricomycetes</taxon>
        <taxon>Agaricomycetidae</taxon>
        <taxon>Boletales</taxon>
        <taxon>Suillineae</taxon>
        <taxon>Rhizopogonaceae</taxon>
        <taxon>Rhizopogon</taxon>
    </lineage>
</organism>
<dbReference type="Proteomes" id="UP000183567">
    <property type="component" value="Unassembled WGS sequence"/>
</dbReference>
<dbReference type="InterPro" id="IPR025959">
    <property type="entry name" value="Winged_HTH_dom"/>
</dbReference>
<dbReference type="STRING" id="180088.A0A1J8QKI5"/>
<dbReference type="OrthoDB" id="3255572at2759"/>
<evidence type="ECO:0000313" key="2">
    <source>
        <dbReference type="EMBL" id="OJA12292.1"/>
    </source>
</evidence>
<comment type="caution">
    <text evidence="2">The sequence shown here is derived from an EMBL/GenBank/DDBJ whole genome shotgun (WGS) entry which is preliminary data.</text>
</comment>
<name>A0A1J8QKI5_9AGAM</name>
<gene>
    <name evidence="2" type="ORF">AZE42_09949</name>
</gene>
<protein>
    <recommendedName>
        <fullName evidence="1">Winged helix-turn helix domain-containing protein</fullName>
    </recommendedName>
</protein>
<reference evidence="2 3" key="1">
    <citation type="submission" date="2016-03" db="EMBL/GenBank/DDBJ databases">
        <title>Comparative genomics of the ectomycorrhizal sister species Rhizopogon vinicolor and Rhizopogon vesiculosus (Basidiomycota: Boletales) reveals a divergence of the mating type B locus.</title>
        <authorList>
            <person name="Mujic A.B."/>
            <person name="Kuo A."/>
            <person name="Tritt A."/>
            <person name="Lipzen A."/>
            <person name="Chen C."/>
            <person name="Johnson J."/>
            <person name="Sharma A."/>
            <person name="Barry K."/>
            <person name="Grigoriev I.V."/>
            <person name="Spatafora J.W."/>
        </authorList>
    </citation>
    <scope>NUCLEOTIDE SEQUENCE [LARGE SCALE GENOMIC DNA]</scope>
    <source>
        <strain evidence="2 3">AM-OR11-056</strain>
    </source>
</reference>
<feature type="domain" description="Winged helix-turn helix" evidence="1">
    <location>
        <begin position="3"/>
        <end position="43"/>
    </location>
</feature>
<dbReference type="AlphaFoldDB" id="A0A1J8QKI5"/>
<dbReference type="EMBL" id="LVVM01004718">
    <property type="protein sequence ID" value="OJA12292.1"/>
    <property type="molecule type" value="Genomic_DNA"/>
</dbReference>
<evidence type="ECO:0000313" key="3">
    <source>
        <dbReference type="Proteomes" id="UP000183567"/>
    </source>
</evidence>
<dbReference type="Pfam" id="PF13592">
    <property type="entry name" value="HTH_33"/>
    <property type="match status" value="1"/>
</dbReference>
<sequence length="110" mass="12892">MHGIFLSQTAFHDNLHDLGFTRKMIQRNAAERDEDARSAWREDIAANFTVEQIVAIDESSKDGRTFFCKYGRSPSDQRPIDLREVFLSWTTAQLTRVKHFERLWKLQGAY</sequence>
<proteinExistence type="predicted"/>
<evidence type="ECO:0000259" key="1">
    <source>
        <dbReference type="Pfam" id="PF13592"/>
    </source>
</evidence>
<accession>A0A1J8QKI5</accession>